<dbReference type="Proteomes" id="UP000198104">
    <property type="component" value="Unassembled WGS sequence"/>
</dbReference>
<name>A0A254PVM1_9BURK</name>
<dbReference type="AlphaFoldDB" id="A0A254PVM1"/>
<dbReference type="InterPro" id="IPR021279">
    <property type="entry name" value="DUF2721"/>
</dbReference>
<accession>A0A254PVM1</accession>
<dbReference type="Pfam" id="PF11026">
    <property type="entry name" value="DUF2721"/>
    <property type="match status" value="1"/>
</dbReference>
<evidence type="ECO:0008006" key="4">
    <source>
        <dbReference type="Google" id="ProtNLM"/>
    </source>
</evidence>
<dbReference type="EMBL" id="NGUO01000015">
    <property type="protein sequence ID" value="OWS70344.1"/>
    <property type="molecule type" value="Genomic_DNA"/>
</dbReference>
<protein>
    <recommendedName>
        <fullName evidence="4">DUF2721 domain-containing protein</fullName>
    </recommendedName>
</protein>
<feature type="transmembrane region" description="Helical" evidence="1">
    <location>
        <begin position="12"/>
        <end position="34"/>
    </location>
</feature>
<feature type="transmembrane region" description="Helical" evidence="1">
    <location>
        <begin position="82"/>
        <end position="102"/>
    </location>
</feature>
<proteinExistence type="predicted"/>
<evidence type="ECO:0000256" key="1">
    <source>
        <dbReference type="SAM" id="Phobius"/>
    </source>
</evidence>
<keyword evidence="1" id="KW-0812">Transmembrane</keyword>
<keyword evidence="1" id="KW-1133">Transmembrane helix</keyword>
<comment type="caution">
    <text evidence="2">The sequence shown here is derived from an EMBL/GenBank/DDBJ whole genome shotgun (WGS) entry which is preliminary data.</text>
</comment>
<gene>
    <name evidence="2" type="ORF">CBI30_09300</name>
</gene>
<evidence type="ECO:0000313" key="2">
    <source>
        <dbReference type="EMBL" id="OWS70344.1"/>
    </source>
</evidence>
<keyword evidence="1" id="KW-0472">Membrane</keyword>
<keyword evidence="3" id="KW-1185">Reference proteome</keyword>
<feature type="transmembrane region" description="Helical" evidence="1">
    <location>
        <begin position="114"/>
        <end position="134"/>
    </location>
</feature>
<dbReference type="OrthoDB" id="5465259at2"/>
<sequence>MDVSIDAITNNIQLALAPVFLLTAVATLINAISARLARSVDRMRAIQHRIQEGSIQDQAVLIHMIKEANEAKVRGRLCTAAIFFDVLSGVFISLTVLELFFFQAGAVRSLQATYVIWTFVLGLISFMTSLSIVLSEVVYAYRSAGWNTPFPK</sequence>
<dbReference type="RefSeq" id="WP_088528025.1">
    <property type="nucleotide sequence ID" value="NZ_NGUO01000015.1"/>
</dbReference>
<organism evidence="2 3">
    <name type="scientific">Polynucleobacter aenigmaticus</name>
    <dbReference type="NCBI Taxonomy" id="1743164"/>
    <lineage>
        <taxon>Bacteria</taxon>
        <taxon>Pseudomonadati</taxon>
        <taxon>Pseudomonadota</taxon>
        <taxon>Betaproteobacteria</taxon>
        <taxon>Burkholderiales</taxon>
        <taxon>Burkholderiaceae</taxon>
        <taxon>Polynucleobacter</taxon>
    </lineage>
</organism>
<evidence type="ECO:0000313" key="3">
    <source>
        <dbReference type="Proteomes" id="UP000198104"/>
    </source>
</evidence>
<reference evidence="2 3" key="1">
    <citation type="submission" date="2017-05" db="EMBL/GenBank/DDBJ databases">
        <title>Polynucleobacter sp. MWH-K35W1 isolated from the permanently anoxic monimolimnion of a meromictic lake.</title>
        <authorList>
            <person name="Hahn M.W."/>
        </authorList>
    </citation>
    <scope>NUCLEOTIDE SEQUENCE [LARGE SCALE GENOMIC DNA]</scope>
    <source>
        <strain evidence="2 3">MWH-K35W1</strain>
    </source>
</reference>